<gene>
    <name evidence="1" type="primary">Dper\GL12315</name>
    <name evidence="1" type="ORF">Dper_GL12315</name>
</gene>
<sequence>MSSRCFMYDISSSTTTTTTRTTTTTAQENHYSQYKNKNNINININYIYSKSGITLKTPETSIHNKRPDPTPYMSYYLHCDFLPALPDIRYV</sequence>
<accession>B4GM58</accession>
<dbReference type="HOGENOM" id="CLU_2429388_0_0_1"/>
<organism evidence="2">
    <name type="scientific">Drosophila persimilis</name>
    <name type="common">Fruit fly</name>
    <dbReference type="NCBI Taxonomy" id="7234"/>
    <lineage>
        <taxon>Eukaryota</taxon>
        <taxon>Metazoa</taxon>
        <taxon>Ecdysozoa</taxon>
        <taxon>Arthropoda</taxon>
        <taxon>Hexapoda</taxon>
        <taxon>Insecta</taxon>
        <taxon>Pterygota</taxon>
        <taxon>Neoptera</taxon>
        <taxon>Endopterygota</taxon>
        <taxon>Diptera</taxon>
        <taxon>Brachycera</taxon>
        <taxon>Muscomorpha</taxon>
        <taxon>Ephydroidea</taxon>
        <taxon>Drosophilidae</taxon>
        <taxon>Drosophila</taxon>
        <taxon>Sophophora</taxon>
    </lineage>
</organism>
<name>B4GM58_DROPE</name>
<dbReference type="AlphaFoldDB" id="B4GM58"/>
<protein>
    <submittedName>
        <fullName evidence="1">GL12315</fullName>
    </submittedName>
</protein>
<dbReference type="EMBL" id="CH479185">
    <property type="protein sequence ID" value="EDW37932.1"/>
    <property type="molecule type" value="Genomic_DNA"/>
</dbReference>
<reference evidence="1 2" key="1">
    <citation type="journal article" date="2007" name="Nature">
        <title>Evolution of genes and genomes on the Drosophila phylogeny.</title>
        <authorList>
            <consortium name="Drosophila 12 Genomes Consortium"/>
            <person name="Clark A.G."/>
            <person name="Eisen M.B."/>
            <person name="Smith D.R."/>
            <person name="Bergman C.M."/>
            <person name="Oliver B."/>
            <person name="Markow T.A."/>
            <person name="Kaufman T.C."/>
            <person name="Kellis M."/>
            <person name="Gelbart W."/>
            <person name="Iyer V.N."/>
            <person name="Pollard D.A."/>
            <person name="Sackton T.B."/>
            <person name="Larracuente A.M."/>
            <person name="Singh N.D."/>
            <person name="Abad J.P."/>
            <person name="Abt D.N."/>
            <person name="Adryan B."/>
            <person name="Aguade M."/>
            <person name="Akashi H."/>
            <person name="Anderson W.W."/>
            <person name="Aquadro C.F."/>
            <person name="Ardell D.H."/>
            <person name="Arguello R."/>
            <person name="Artieri C.G."/>
            <person name="Barbash D.A."/>
            <person name="Barker D."/>
            <person name="Barsanti P."/>
            <person name="Batterham P."/>
            <person name="Batzoglou S."/>
            <person name="Begun D."/>
            <person name="Bhutkar A."/>
            <person name="Blanco E."/>
            <person name="Bosak S.A."/>
            <person name="Bradley R.K."/>
            <person name="Brand A.D."/>
            <person name="Brent M.R."/>
            <person name="Brooks A.N."/>
            <person name="Brown R.H."/>
            <person name="Butlin R.K."/>
            <person name="Caggese C."/>
            <person name="Calvi B.R."/>
            <person name="Bernardo de Carvalho A."/>
            <person name="Caspi A."/>
            <person name="Castrezana S."/>
            <person name="Celniker S.E."/>
            <person name="Chang J.L."/>
            <person name="Chapple C."/>
            <person name="Chatterji S."/>
            <person name="Chinwalla A."/>
            <person name="Civetta A."/>
            <person name="Clifton S.W."/>
            <person name="Comeron J.M."/>
            <person name="Costello J.C."/>
            <person name="Coyne J.A."/>
            <person name="Daub J."/>
            <person name="David R.G."/>
            <person name="Delcher A.L."/>
            <person name="Delehaunty K."/>
            <person name="Do C.B."/>
            <person name="Ebling H."/>
            <person name="Edwards K."/>
            <person name="Eickbush T."/>
            <person name="Evans J.D."/>
            <person name="Filipski A."/>
            <person name="Findeiss S."/>
            <person name="Freyhult E."/>
            <person name="Fulton L."/>
            <person name="Fulton R."/>
            <person name="Garcia A.C."/>
            <person name="Gardiner A."/>
            <person name="Garfield D.A."/>
            <person name="Garvin B.E."/>
            <person name="Gibson G."/>
            <person name="Gilbert D."/>
            <person name="Gnerre S."/>
            <person name="Godfrey J."/>
            <person name="Good R."/>
            <person name="Gotea V."/>
            <person name="Gravely B."/>
            <person name="Greenberg A.J."/>
            <person name="Griffiths-Jones S."/>
            <person name="Gross S."/>
            <person name="Guigo R."/>
            <person name="Gustafson E.A."/>
            <person name="Haerty W."/>
            <person name="Hahn M.W."/>
            <person name="Halligan D.L."/>
            <person name="Halpern A.L."/>
            <person name="Halter G.M."/>
            <person name="Han M.V."/>
            <person name="Heger A."/>
            <person name="Hillier L."/>
            <person name="Hinrichs A.S."/>
            <person name="Holmes I."/>
            <person name="Hoskins R.A."/>
            <person name="Hubisz M.J."/>
            <person name="Hultmark D."/>
            <person name="Huntley M.A."/>
            <person name="Jaffe D.B."/>
            <person name="Jagadeeshan S."/>
            <person name="Jeck W.R."/>
            <person name="Johnson J."/>
            <person name="Jones C.D."/>
            <person name="Jordan W.C."/>
            <person name="Karpen G.H."/>
            <person name="Kataoka E."/>
            <person name="Keightley P.D."/>
            <person name="Kheradpour P."/>
            <person name="Kirkness E.F."/>
            <person name="Koerich L.B."/>
            <person name="Kristiansen K."/>
            <person name="Kudrna D."/>
            <person name="Kulathinal R.J."/>
            <person name="Kumar S."/>
            <person name="Kwok R."/>
            <person name="Lander E."/>
            <person name="Langley C.H."/>
            <person name="Lapoint R."/>
            <person name="Lazzaro B.P."/>
            <person name="Lee S.J."/>
            <person name="Levesque L."/>
            <person name="Li R."/>
            <person name="Lin C.F."/>
            <person name="Lin M.F."/>
            <person name="Lindblad-Toh K."/>
            <person name="Llopart A."/>
            <person name="Long M."/>
            <person name="Low L."/>
            <person name="Lozovsky E."/>
            <person name="Lu J."/>
            <person name="Luo M."/>
            <person name="Machado C.A."/>
            <person name="Makalowski W."/>
            <person name="Marzo M."/>
            <person name="Matsuda M."/>
            <person name="Matzkin L."/>
            <person name="McAllister B."/>
            <person name="McBride C.S."/>
            <person name="McKernan B."/>
            <person name="McKernan K."/>
            <person name="Mendez-Lago M."/>
            <person name="Minx P."/>
            <person name="Mollenhauer M.U."/>
            <person name="Montooth K."/>
            <person name="Mount S.M."/>
            <person name="Mu X."/>
            <person name="Myers E."/>
            <person name="Negre B."/>
            <person name="Newfeld S."/>
            <person name="Nielsen R."/>
            <person name="Noor M.A."/>
            <person name="O'Grady P."/>
            <person name="Pachter L."/>
            <person name="Papaceit M."/>
            <person name="Parisi M.J."/>
            <person name="Parisi M."/>
            <person name="Parts L."/>
            <person name="Pedersen J.S."/>
            <person name="Pesole G."/>
            <person name="Phillippy A.M."/>
            <person name="Ponting C.P."/>
            <person name="Pop M."/>
            <person name="Porcelli D."/>
            <person name="Powell J.R."/>
            <person name="Prohaska S."/>
            <person name="Pruitt K."/>
            <person name="Puig M."/>
            <person name="Quesneville H."/>
            <person name="Ram K.R."/>
            <person name="Rand D."/>
            <person name="Rasmussen M.D."/>
            <person name="Reed L.K."/>
            <person name="Reenan R."/>
            <person name="Reily A."/>
            <person name="Remington K.A."/>
            <person name="Rieger T.T."/>
            <person name="Ritchie M.G."/>
            <person name="Robin C."/>
            <person name="Rogers Y.H."/>
            <person name="Rohde C."/>
            <person name="Rozas J."/>
            <person name="Rubenfield M.J."/>
            <person name="Ruiz A."/>
            <person name="Russo S."/>
            <person name="Salzberg S.L."/>
            <person name="Sanchez-Gracia A."/>
            <person name="Saranga D.J."/>
            <person name="Sato H."/>
            <person name="Schaeffer S.W."/>
            <person name="Schatz M.C."/>
            <person name="Schlenke T."/>
            <person name="Schwartz R."/>
            <person name="Segarra C."/>
            <person name="Singh R.S."/>
            <person name="Sirot L."/>
            <person name="Sirota M."/>
            <person name="Sisneros N.B."/>
            <person name="Smith C.D."/>
            <person name="Smith T.F."/>
            <person name="Spieth J."/>
            <person name="Stage D.E."/>
            <person name="Stark A."/>
            <person name="Stephan W."/>
            <person name="Strausberg R.L."/>
            <person name="Strempel S."/>
            <person name="Sturgill D."/>
            <person name="Sutton G."/>
            <person name="Sutton G.G."/>
            <person name="Tao W."/>
            <person name="Teichmann S."/>
            <person name="Tobari Y.N."/>
            <person name="Tomimura Y."/>
            <person name="Tsolas J.M."/>
            <person name="Valente V.L."/>
            <person name="Venter E."/>
            <person name="Venter J.C."/>
            <person name="Vicario S."/>
            <person name="Vieira F.G."/>
            <person name="Vilella A.J."/>
            <person name="Villasante A."/>
            <person name="Walenz B."/>
            <person name="Wang J."/>
            <person name="Wasserman M."/>
            <person name="Watts T."/>
            <person name="Wilson D."/>
            <person name="Wilson R.K."/>
            <person name="Wing R.A."/>
            <person name="Wolfner M.F."/>
            <person name="Wong A."/>
            <person name="Wong G.K."/>
            <person name="Wu C.I."/>
            <person name="Wu G."/>
            <person name="Yamamoto D."/>
            <person name="Yang H.P."/>
            <person name="Yang S.P."/>
            <person name="Yorke J.A."/>
            <person name="Yoshida K."/>
            <person name="Zdobnov E."/>
            <person name="Zhang P."/>
            <person name="Zhang Y."/>
            <person name="Zimin A.V."/>
            <person name="Baldwin J."/>
            <person name="Abdouelleil A."/>
            <person name="Abdulkadir J."/>
            <person name="Abebe A."/>
            <person name="Abera B."/>
            <person name="Abreu J."/>
            <person name="Acer S.C."/>
            <person name="Aftuck L."/>
            <person name="Alexander A."/>
            <person name="An P."/>
            <person name="Anderson E."/>
            <person name="Anderson S."/>
            <person name="Arachi H."/>
            <person name="Azer M."/>
            <person name="Bachantsang P."/>
            <person name="Barry A."/>
            <person name="Bayul T."/>
            <person name="Berlin A."/>
            <person name="Bessette D."/>
            <person name="Bloom T."/>
            <person name="Blye J."/>
            <person name="Boguslavskiy L."/>
            <person name="Bonnet C."/>
            <person name="Boukhgalter B."/>
            <person name="Bourzgui I."/>
            <person name="Brown A."/>
            <person name="Cahill P."/>
            <person name="Channer S."/>
            <person name="Cheshatsang Y."/>
            <person name="Chuda L."/>
            <person name="Citroen M."/>
            <person name="Collymore A."/>
            <person name="Cooke P."/>
            <person name="Costello M."/>
            <person name="D'Aco K."/>
            <person name="Daza R."/>
            <person name="De Haan G."/>
            <person name="DeGray S."/>
            <person name="DeMaso C."/>
            <person name="Dhargay N."/>
            <person name="Dooley K."/>
            <person name="Dooley E."/>
            <person name="Doricent M."/>
            <person name="Dorje P."/>
            <person name="Dorjee K."/>
            <person name="Dupes A."/>
            <person name="Elong R."/>
            <person name="Falk J."/>
            <person name="Farina A."/>
            <person name="Faro S."/>
            <person name="Ferguson D."/>
            <person name="Fisher S."/>
            <person name="Foley C.D."/>
            <person name="Franke A."/>
            <person name="Friedrich D."/>
            <person name="Gadbois L."/>
            <person name="Gearin G."/>
            <person name="Gearin C.R."/>
            <person name="Giannoukos G."/>
            <person name="Goode T."/>
            <person name="Graham J."/>
            <person name="Grandbois E."/>
            <person name="Grewal S."/>
            <person name="Gyaltsen K."/>
            <person name="Hafez N."/>
            <person name="Hagos B."/>
            <person name="Hall J."/>
            <person name="Henson C."/>
            <person name="Hollinger A."/>
            <person name="Honan T."/>
            <person name="Huard M.D."/>
            <person name="Hughes L."/>
            <person name="Hurhula B."/>
            <person name="Husby M.E."/>
            <person name="Kamat A."/>
            <person name="Kanga B."/>
            <person name="Kashin S."/>
            <person name="Khazanovich D."/>
            <person name="Kisner P."/>
            <person name="Lance K."/>
            <person name="Lara M."/>
            <person name="Lee W."/>
            <person name="Lennon N."/>
            <person name="Letendre F."/>
            <person name="LeVine R."/>
            <person name="Lipovsky A."/>
            <person name="Liu X."/>
            <person name="Liu J."/>
            <person name="Liu S."/>
            <person name="Lokyitsang T."/>
            <person name="Lokyitsang Y."/>
            <person name="Lubonja R."/>
            <person name="Lui A."/>
            <person name="MacDonald P."/>
            <person name="Magnisalis V."/>
            <person name="Maru K."/>
            <person name="Matthews C."/>
            <person name="McCusker W."/>
            <person name="McDonough S."/>
            <person name="Mehta T."/>
            <person name="Meldrim J."/>
            <person name="Meneus L."/>
            <person name="Mihai O."/>
            <person name="Mihalev A."/>
            <person name="Mihova T."/>
            <person name="Mittelman R."/>
            <person name="Mlenga V."/>
            <person name="Montmayeur A."/>
            <person name="Mulrain L."/>
            <person name="Navidi A."/>
            <person name="Naylor J."/>
            <person name="Negash T."/>
            <person name="Nguyen T."/>
            <person name="Nguyen N."/>
            <person name="Nicol R."/>
            <person name="Norbu C."/>
            <person name="Norbu N."/>
            <person name="Novod N."/>
            <person name="O'Neill B."/>
            <person name="Osman S."/>
            <person name="Markiewicz E."/>
            <person name="Oyono O.L."/>
            <person name="Patti C."/>
            <person name="Phunkhang P."/>
            <person name="Pierre F."/>
            <person name="Priest M."/>
            <person name="Raghuraman S."/>
            <person name="Rege F."/>
            <person name="Reyes R."/>
            <person name="Rise C."/>
            <person name="Rogov P."/>
            <person name="Ross K."/>
            <person name="Ryan E."/>
            <person name="Settipalli S."/>
            <person name="Shea T."/>
            <person name="Sherpa N."/>
            <person name="Shi L."/>
            <person name="Shih D."/>
            <person name="Sparrow T."/>
            <person name="Spaulding J."/>
            <person name="Stalker J."/>
            <person name="Stange-Thomann N."/>
            <person name="Stavropoulos S."/>
            <person name="Stone C."/>
            <person name="Strader C."/>
            <person name="Tesfaye S."/>
            <person name="Thomson T."/>
            <person name="Thoulutsang Y."/>
            <person name="Thoulutsang D."/>
            <person name="Topham K."/>
            <person name="Topping I."/>
            <person name="Tsamla T."/>
            <person name="Vassiliev H."/>
            <person name="Vo A."/>
            <person name="Wangchuk T."/>
            <person name="Wangdi T."/>
            <person name="Weiand M."/>
            <person name="Wilkinson J."/>
            <person name="Wilson A."/>
            <person name="Yadav S."/>
            <person name="Young G."/>
            <person name="Yu Q."/>
            <person name="Zembek L."/>
            <person name="Zhong D."/>
            <person name="Zimmer A."/>
            <person name="Zwirko Z."/>
            <person name="Jaffe D.B."/>
            <person name="Alvarez P."/>
            <person name="Brockman W."/>
            <person name="Butler J."/>
            <person name="Chin C."/>
            <person name="Gnerre S."/>
            <person name="Grabherr M."/>
            <person name="Kleber M."/>
            <person name="Mauceli E."/>
            <person name="MacCallum I."/>
        </authorList>
    </citation>
    <scope>NUCLEOTIDE SEQUENCE [LARGE SCALE GENOMIC DNA]</scope>
    <source>
        <strain evidence="2">MSH-3 / Tucson 14011-0111.49</strain>
    </source>
</reference>
<evidence type="ECO:0000313" key="1">
    <source>
        <dbReference type="EMBL" id="EDW37932.1"/>
    </source>
</evidence>
<evidence type="ECO:0000313" key="2">
    <source>
        <dbReference type="Proteomes" id="UP000008744"/>
    </source>
</evidence>
<proteinExistence type="predicted"/>
<keyword evidence="2" id="KW-1185">Reference proteome</keyword>
<dbReference type="Proteomes" id="UP000008744">
    <property type="component" value="Unassembled WGS sequence"/>
</dbReference>